<sequence length="58" mass="6645">MQTFFDAIDITTVFAGGEAYYLPPVDKVYMPSITRFRDPRHFYGVWAHELAHATKAPP</sequence>
<organism evidence="1 2">
    <name type="scientific">Lutimaribacter degradans</name>
    <dbReference type="NCBI Taxonomy" id="2945989"/>
    <lineage>
        <taxon>Bacteria</taxon>
        <taxon>Pseudomonadati</taxon>
        <taxon>Pseudomonadota</taxon>
        <taxon>Alphaproteobacteria</taxon>
        <taxon>Rhodobacterales</taxon>
        <taxon>Roseobacteraceae</taxon>
        <taxon>Lutimaribacter</taxon>
    </lineage>
</organism>
<accession>A0ACC6A075</accession>
<keyword evidence="2" id="KW-1185">Reference proteome</keyword>
<gene>
    <name evidence="1" type="ORF">M8744_17705</name>
</gene>
<proteinExistence type="predicted"/>
<dbReference type="Proteomes" id="UP001203036">
    <property type="component" value="Unassembled WGS sequence"/>
</dbReference>
<reference evidence="1" key="1">
    <citation type="submission" date="2022-06" db="EMBL/GenBank/DDBJ databases">
        <title>Lutimaribacter sp. EGI FJ00013, a novel bacterium isolated from a salt lake sediment enrichment.</title>
        <authorList>
            <person name="Gao L."/>
            <person name="Fang B.-Z."/>
            <person name="Li W.-J."/>
        </authorList>
    </citation>
    <scope>NUCLEOTIDE SEQUENCE</scope>
    <source>
        <strain evidence="1">EGI FJ00013</strain>
    </source>
</reference>
<name>A0ACC6A075_9RHOB</name>
<evidence type="ECO:0000313" key="1">
    <source>
        <dbReference type="EMBL" id="MCM2563972.1"/>
    </source>
</evidence>
<evidence type="ECO:0000313" key="2">
    <source>
        <dbReference type="Proteomes" id="UP001203036"/>
    </source>
</evidence>
<dbReference type="EMBL" id="JAMQGO010000041">
    <property type="protein sequence ID" value="MCM2563972.1"/>
    <property type="molecule type" value="Genomic_DNA"/>
</dbReference>
<comment type="caution">
    <text evidence="1">The sequence shown here is derived from an EMBL/GenBank/DDBJ whole genome shotgun (WGS) entry which is preliminary data.</text>
</comment>
<protein>
    <submittedName>
        <fullName evidence="1">Zincin-like metallopeptidase domain-containing protein</fullName>
    </submittedName>
</protein>